<gene>
    <name evidence="2" type="ORF">ECRASSUSDP1_LOCUS22419</name>
</gene>
<keyword evidence="1" id="KW-0812">Transmembrane</keyword>
<organism evidence="2 3">
    <name type="scientific">Euplotes crassus</name>
    <dbReference type="NCBI Taxonomy" id="5936"/>
    <lineage>
        <taxon>Eukaryota</taxon>
        <taxon>Sar</taxon>
        <taxon>Alveolata</taxon>
        <taxon>Ciliophora</taxon>
        <taxon>Intramacronucleata</taxon>
        <taxon>Spirotrichea</taxon>
        <taxon>Hypotrichia</taxon>
        <taxon>Euplotida</taxon>
        <taxon>Euplotidae</taxon>
        <taxon>Moneuplotes</taxon>
    </lineage>
</organism>
<evidence type="ECO:0000313" key="2">
    <source>
        <dbReference type="EMBL" id="CAI2380975.1"/>
    </source>
</evidence>
<accession>A0AAD2D5Z9</accession>
<dbReference type="AlphaFoldDB" id="A0AAD2D5Z9"/>
<protein>
    <submittedName>
        <fullName evidence="2">Uncharacterized protein</fullName>
    </submittedName>
</protein>
<feature type="transmembrane region" description="Helical" evidence="1">
    <location>
        <begin position="146"/>
        <end position="171"/>
    </location>
</feature>
<dbReference type="Proteomes" id="UP001295684">
    <property type="component" value="Unassembled WGS sequence"/>
</dbReference>
<reference evidence="2" key="1">
    <citation type="submission" date="2023-07" db="EMBL/GenBank/DDBJ databases">
        <authorList>
            <consortium name="AG Swart"/>
            <person name="Singh M."/>
            <person name="Singh A."/>
            <person name="Seah K."/>
            <person name="Emmerich C."/>
        </authorList>
    </citation>
    <scope>NUCLEOTIDE SEQUENCE</scope>
    <source>
        <strain evidence="2">DP1</strain>
    </source>
</reference>
<dbReference type="EMBL" id="CAMPGE010022990">
    <property type="protein sequence ID" value="CAI2380975.1"/>
    <property type="molecule type" value="Genomic_DNA"/>
</dbReference>
<feature type="transmembrane region" description="Helical" evidence="1">
    <location>
        <begin position="34"/>
        <end position="53"/>
    </location>
</feature>
<keyword evidence="1" id="KW-1133">Transmembrane helix</keyword>
<evidence type="ECO:0000313" key="3">
    <source>
        <dbReference type="Proteomes" id="UP001295684"/>
    </source>
</evidence>
<proteinExistence type="predicted"/>
<evidence type="ECO:0000256" key="1">
    <source>
        <dbReference type="SAM" id="Phobius"/>
    </source>
</evidence>
<keyword evidence="3" id="KW-1185">Reference proteome</keyword>
<feature type="transmembrane region" description="Helical" evidence="1">
    <location>
        <begin position="85"/>
        <end position="106"/>
    </location>
</feature>
<feature type="transmembrane region" description="Helical" evidence="1">
    <location>
        <begin position="118"/>
        <end position="140"/>
    </location>
</feature>
<sequence length="215" mass="24457">MKCKCLCVTFKCRILPCKRFLCCCRLSKGIKCVIIIYTLAFLVFLGSLIWQISMVHTDSMNCSSVMGHIQSAMCTIFGNRSFMVIAYPLFVTTLYGLTSGFGIYVWCGQFQIFAVEKYFYMLFVIMGSENINSAIASIAVNDENMGLVLIMITIEVFIHAYLIGIIYSFLLETDLKYRIKRREEAKNETDKTPEVTEVTLIESPQTAINSEPQQE</sequence>
<name>A0AAD2D5Z9_EUPCR</name>
<comment type="caution">
    <text evidence="2">The sequence shown here is derived from an EMBL/GenBank/DDBJ whole genome shotgun (WGS) entry which is preliminary data.</text>
</comment>
<keyword evidence="1" id="KW-0472">Membrane</keyword>